<accession>A0A9P7ZHR9</accession>
<gene>
    <name evidence="1" type="ORF">F5Z01DRAFT_248046</name>
</gene>
<organism evidence="1 2">
    <name type="scientific">Emericellopsis atlantica</name>
    <dbReference type="NCBI Taxonomy" id="2614577"/>
    <lineage>
        <taxon>Eukaryota</taxon>
        <taxon>Fungi</taxon>
        <taxon>Dikarya</taxon>
        <taxon>Ascomycota</taxon>
        <taxon>Pezizomycotina</taxon>
        <taxon>Sordariomycetes</taxon>
        <taxon>Hypocreomycetidae</taxon>
        <taxon>Hypocreales</taxon>
        <taxon>Bionectriaceae</taxon>
        <taxon>Emericellopsis</taxon>
    </lineage>
</organism>
<keyword evidence="2" id="KW-1185">Reference proteome</keyword>
<evidence type="ECO:0000313" key="2">
    <source>
        <dbReference type="Proteomes" id="UP000887229"/>
    </source>
</evidence>
<protein>
    <submittedName>
        <fullName evidence="1">Uncharacterized protein</fullName>
    </submittedName>
</protein>
<dbReference type="RefSeq" id="XP_046115991.1">
    <property type="nucleotide sequence ID" value="XM_046258468.1"/>
</dbReference>
<dbReference type="EMBL" id="MU251264">
    <property type="protein sequence ID" value="KAG9252067.1"/>
    <property type="molecule type" value="Genomic_DNA"/>
</dbReference>
<dbReference type="AlphaFoldDB" id="A0A9P7ZHR9"/>
<sequence>MQRPVTSLCIFWNGKVKRAMKCSQSSWYSCRLNPQITPEAPFRFVMHGSVHPTGEYAHNHTQQPAYLAAASLGSSPSTAWRPTLLRSWASLLAGSRRPALEASLVPMLASASERPEPTLTVLASADCQSEVAGGCSGRGRLALRSSMVWSFDWVMSGAKAISRVLHLRKDADENSLAVVCCVWVVREGGLCVGILAYGGEAGDVMI</sequence>
<dbReference type="GeneID" id="70289371"/>
<name>A0A9P7ZHR9_9HYPO</name>
<comment type="caution">
    <text evidence="1">The sequence shown here is derived from an EMBL/GenBank/DDBJ whole genome shotgun (WGS) entry which is preliminary data.</text>
</comment>
<dbReference type="Proteomes" id="UP000887229">
    <property type="component" value="Unassembled WGS sequence"/>
</dbReference>
<reference evidence="1" key="1">
    <citation type="journal article" date="2021" name="IMA Fungus">
        <title>Genomic characterization of three marine fungi, including Emericellopsis atlantica sp. nov. with signatures of a generalist lifestyle and marine biomass degradation.</title>
        <authorList>
            <person name="Hagestad O.C."/>
            <person name="Hou L."/>
            <person name="Andersen J.H."/>
            <person name="Hansen E.H."/>
            <person name="Altermark B."/>
            <person name="Li C."/>
            <person name="Kuhnert E."/>
            <person name="Cox R.J."/>
            <person name="Crous P.W."/>
            <person name="Spatafora J.W."/>
            <person name="Lail K."/>
            <person name="Amirebrahimi M."/>
            <person name="Lipzen A."/>
            <person name="Pangilinan J."/>
            <person name="Andreopoulos W."/>
            <person name="Hayes R.D."/>
            <person name="Ng V."/>
            <person name="Grigoriev I.V."/>
            <person name="Jackson S.A."/>
            <person name="Sutton T.D.S."/>
            <person name="Dobson A.D.W."/>
            <person name="Rama T."/>
        </authorList>
    </citation>
    <scope>NUCLEOTIDE SEQUENCE</scope>
    <source>
        <strain evidence="1">TS7</strain>
    </source>
</reference>
<evidence type="ECO:0000313" key="1">
    <source>
        <dbReference type="EMBL" id="KAG9252067.1"/>
    </source>
</evidence>
<proteinExistence type="predicted"/>